<sequence length="646" mass="74468">MFVAVSMDLQLIYNYKYIFVIMVVLNMLYFIFDGSSFNGIDKVQLDSSPFRENKKYIIDTPGCRIENLNPYSEEIKEYIYTIKKITCRNKGLLTYISRFKDKVILNLNMSLLPEYSIFHVDCCYSVISRNPTGSKPDDNISFSDCIPFHDTVHIKHDFIRVECSNFFQKVYVNVHSTLQPPKEVATNAADPNVLLIGIDGVSRSNLIRSMPRTYQFCERNRWINLKGYNKIADNTYPNLMAVLSGMNFSQAESVCDPYDKVALDNCQHFIWREFKRHNYSTAYAEDTSRIGTFNWIKAGFTNPPTDYYFRPYFLAAEDLSIKYLCLRAHCTGPEKTGIRMQNLIKDFVSTIRNATPGFGLFWMNSFSHEDVNCPSSLDDDFVDFFEEMERGGEFNNTIVIFFSDHGFRFGKIRLTHTGWMEERLPFIYIRIPESFRLKHLEAYSNLVSNSDKLTTPYDIHMTLQHILSLSNKNYVESPSQGCPQCKSLFKPIESSRTCGTSGIPQPYCTCSRYENLSKKTPLVREVANFFISHINNLVKSYGEASKGCSVYFLDKISHAKSLVIEKNVEENVLVGVVANPDAIFEANVKVIYNSNATKTFTLMETNRLDRYAPKTFCVQNSPVQMYCYCKSLLKRITNEKGHRTLN</sequence>
<dbReference type="PANTHER" id="PTHR10974">
    <property type="entry name" value="FI08016P-RELATED"/>
    <property type="match status" value="1"/>
</dbReference>
<dbReference type="Gene3D" id="3.40.720.10">
    <property type="entry name" value="Alkaline Phosphatase, subunit A"/>
    <property type="match status" value="1"/>
</dbReference>
<keyword evidence="1" id="KW-0472">Membrane</keyword>
<dbReference type="GO" id="GO:0005615">
    <property type="term" value="C:extracellular space"/>
    <property type="evidence" value="ECO:0007669"/>
    <property type="project" value="TreeGrafter"/>
</dbReference>
<dbReference type="AlphaFoldDB" id="A0AAV8W4S1"/>
<gene>
    <name evidence="2" type="ORF">NQ315_003027</name>
</gene>
<reference evidence="2 3" key="1">
    <citation type="journal article" date="2023" name="Insect Mol. Biol.">
        <title>Genome sequencing provides insights into the evolution of gene families encoding plant cell wall-degrading enzymes in longhorned beetles.</title>
        <authorList>
            <person name="Shin N.R."/>
            <person name="Okamura Y."/>
            <person name="Kirsch R."/>
            <person name="Pauchet Y."/>
        </authorList>
    </citation>
    <scope>NUCLEOTIDE SEQUENCE [LARGE SCALE GENOMIC DNA]</scope>
    <source>
        <strain evidence="2">EAD_L_NR</strain>
    </source>
</reference>
<evidence type="ECO:0008006" key="4">
    <source>
        <dbReference type="Google" id="ProtNLM"/>
    </source>
</evidence>
<keyword evidence="1" id="KW-1133">Transmembrane helix</keyword>
<evidence type="ECO:0000313" key="2">
    <source>
        <dbReference type="EMBL" id="KAJ8921409.1"/>
    </source>
</evidence>
<feature type="transmembrane region" description="Helical" evidence="1">
    <location>
        <begin position="12"/>
        <end position="32"/>
    </location>
</feature>
<keyword evidence="1" id="KW-0812">Transmembrane</keyword>
<dbReference type="PANTHER" id="PTHR10974:SF9">
    <property type="entry name" value="DUF229 DOMAIN CONTAINING PROTEIN-RELATED"/>
    <property type="match status" value="1"/>
</dbReference>
<name>A0AAV8W4S1_9CUCU</name>
<dbReference type="InterPro" id="IPR004245">
    <property type="entry name" value="DUF229"/>
</dbReference>
<dbReference type="CDD" id="cd16021">
    <property type="entry name" value="ALP_like"/>
    <property type="match status" value="1"/>
</dbReference>
<dbReference type="SUPFAM" id="SSF53649">
    <property type="entry name" value="Alkaline phosphatase-like"/>
    <property type="match status" value="1"/>
</dbReference>
<evidence type="ECO:0000313" key="3">
    <source>
        <dbReference type="Proteomes" id="UP001159042"/>
    </source>
</evidence>
<protein>
    <recommendedName>
        <fullName evidence="4">DUF229 domain containing protein</fullName>
    </recommendedName>
</protein>
<dbReference type="EMBL" id="JANEYG010000010">
    <property type="protein sequence ID" value="KAJ8921409.1"/>
    <property type="molecule type" value="Genomic_DNA"/>
</dbReference>
<accession>A0AAV8W4S1</accession>
<dbReference type="FunFam" id="3.40.720.10:FF:000017">
    <property type="entry name" value="Predicted protein"/>
    <property type="match status" value="1"/>
</dbReference>
<proteinExistence type="predicted"/>
<dbReference type="Pfam" id="PF02995">
    <property type="entry name" value="DUF229"/>
    <property type="match status" value="1"/>
</dbReference>
<comment type="caution">
    <text evidence="2">The sequence shown here is derived from an EMBL/GenBank/DDBJ whole genome shotgun (WGS) entry which is preliminary data.</text>
</comment>
<dbReference type="Proteomes" id="UP001159042">
    <property type="component" value="Unassembled WGS sequence"/>
</dbReference>
<dbReference type="InterPro" id="IPR017850">
    <property type="entry name" value="Alkaline_phosphatase_core_sf"/>
</dbReference>
<evidence type="ECO:0000256" key="1">
    <source>
        <dbReference type="SAM" id="Phobius"/>
    </source>
</evidence>
<keyword evidence="3" id="KW-1185">Reference proteome</keyword>
<organism evidence="2 3">
    <name type="scientific">Exocentrus adspersus</name>
    <dbReference type="NCBI Taxonomy" id="1586481"/>
    <lineage>
        <taxon>Eukaryota</taxon>
        <taxon>Metazoa</taxon>
        <taxon>Ecdysozoa</taxon>
        <taxon>Arthropoda</taxon>
        <taxon>Hexapoda</taxon>
        <taxon>Insecta</taxon>
        <taxon>Pterygota</taxon>
        <taxon>Neoptera</taxon>
        <taxon>Endopterygota</taxon>
        <taxon>Coleoptera</taxon>
        <taxon>Polyphaga</taxon>
        <taxon>Cucujiformia</taxon>
        <taxon>Chrysomeloidea</taxon>
        <taxon>Cerambycidae</taxon>
        <taxon>Lamiinae</taxon>
        <taxon>Acanthocinini</taxon>
        <taxon>Exocentrus</taxon>
    </lineage>
</organism>